<name>A0A0F9SK27_9ZZZZ</name>
<dbReference type="EMBL" id="LAZR01000616">
    <property type="protein sequence ID" value="KKN62687.1"/>
    <property type="molecule type" value="Genomic_DNA"/>
</dbReference>
<reference evidence="3" key="1">
    <citation type="journal article" date="2015" name="Nature">
        <title>Complex archaea that bridge the gap between prokaryotes and eukaryotes.</title>
        <authorList>
            <person name="Spang A."/>
            <person name="Saw J.H."/>
            <person name="Jorgensen S.L."/>
            <person name="Zaremba-Niedzwiedzka K."/>
            <person name="Martijn J."/>
            <person name="Lind A.E."/>
            <person name="van Eijk R."/>
            <person name="Schleper C."/>
            <person name="Guy L."/>
            <person name="Ettema T.J."/>
        </authorList>
    </citation>
    <scope>NUCLEOTIDE SEQUENCE</scope>
</reference>
<feature type="coiled-coil region" evidence="1">
    <location>
        <begin position="378"/>
        <end position="408"/>
    </location>
</feature>
<keyword evidence="1" id="KW-0175">Coiled coil</keyword>
<evidence type="ECO:0000256" key="2">
    <source>
        <dbReference type="SAM" id="MobiDB-lite"/>
    </source>
</evidence>
<accession>A0A0F9SK27</accession>
<dbReference type="AlphaFoldDB" id="A0A0F9SK27"/>
<gene>
    <name evidence="3" type="ORF">LCGC14_0509480</name>
</gene>
<comment type="caution">
    <text evidence="3">The sequence shown here is derived from an EMBL/GenBank/DDBJ whole genome shotgun (WGS) entry which is preliminary data.</text>
</comment>
<evidence type="ECO:0000256" key="1">
    <source>
        <dbReference type="SAM" id="Coils"/>
    </source>
</evidence>
<proteinExistence type="predicted"/>
<feature type="region of interest" description="Disordered" evidence="2">
    <location>
        <begin position="729"/>
        <end position="753"/>
    </location>
</feature>
<sequence>MVTRAELQRQTRATQLQRQIRSRKIEALQTAELTQRTLQKQTELLEIQKGIEKKASSQPTLTQRAFDQIIRAAEGKRTAVTGDIAPEFDRLLRENPELQEAVNRGQVAGLRARELGFKSTAEFLGVSQAIARPPSVPTTETERALQQSLPKELRNLSPDEVIAIQAIDIRQKPSTVELPPSLIDKLRREIKVAQPDLKLGSGEIERIAERAIGLGVGTKNFAVAKFQGQVAQLRDITGKRLFTIPQAKGIARLTEEIGVNLVVGAGVGKGFTIIKGAAGRIIPKVLANNAKFQKTLSVLEIAGGITLSVVAANEIKKAFERGGVNEAIFTTVGFVSFGAGFGKTGLKSNVQIQKEFKQLAKILKKTIPKGKRGSKQILVQKQKLKKKKKKKKKTLEELEELELELALRAKLERRLLNAKTPKEQVKILLEIWRKLKTPLQKKNFRILLADLIERNIFKLSKINGFVPKVKGVKTKTRRKQVRLQEKLQKQTQKFFKGKAQRQKQIKKQGRKLKQLVKQKAPQAVITAQALKLASSQKAAQKQSSKQALKLLSAQSQLFKQAPLLKQKQLQKQKLKLISRVTTIQKQKLKQIRKARLRIPKKIKRRLPGVPIIKPIKLPKFQPTKLTRAIKKLGKKKAVDIIVGMKTGRQRVIGRGLPPYRALKKARRFVDENIEASFRLKPTGKKPKRKDISPFNIGIKFRGSKRNPLFQVEKRRFRLDFFGERRQLQQARKSKVKFPSGFFPKIKRKRRKKK</sequence>
<protein>
    <submittedName>
        <fullName evidence="3">Uncharacterized protein</fullName>
    </submittedName>
</protein>
<feature type="compositionally biased region" description="Basic residues" evidence="2">
    <location>
        <begin position="744"/>
        <end position="753"/>
    </location>
</feature>
<evidence type="ECO:0000313" key="3">
    <source>
        <dbReference type="EMBL" id="KKN62687.1"/>
    </source>
</evidence>
<organism evidence="3">
    <name type="scientific">marine sediment metagenome</name>
    <dbReference type="NCBI Taxonomy" id="412755"/>
    <lineage>
        <taxon>unclassified sequences</taxon>
        <taxon>metagenomes</taxon>
        <taxon>ecological metagenomes</taxon>
    </lineage>
</organism>